<dbReference type="EMBL" id="DF820493">
    <property type="protein sequence ID" value="GAK31511.1"/>
    <property type="molecule type" value="Genomic_DNA"/>
</dbReference>
<proteinExistence type="predicted"/>
<gene>
    <name evidence="1" type="ORF">WOSG25_100800</name>
</gene>
<name>A0A069D277_WEIOS</name>
<protein>
    <recommendedName>
        <fullName evidence="3">Methyl-accepting chemotaxis protein</fullName>
    </recommendedName>
</protein>
<dbReference type="eggNOG" id="ENOG50331U3">
    <property type="taxonomic scope" value="Bacteria"/>
</dbReference>
<evidence type="ECO:0000313" key="2">
    <source>
        <dbReference type="Proteomes" id="UP000030643"/>
    </source>
</evidence>
<organism evidence="1 2">
    <name type="scientific">Weissella oryzae (strain DSM 25784 / JCM 18191 / LMG 30913 / SG25)</name>
    <dbReference type="NCBI Taxonomy" id="1329250"/>
    <lineage>
        <taxon>Bacteria</taxon>
        <taxon>Bacillati</taxon>
        <taxon>Bacillota</taxon>
        <taxon>Bacilli</taxon>
        <taxon>Lactobacillales</taxon>
        <taxon>Lactobacillaceae</taxon>
        <taxon>Weissella</taxon>
    </lineage>
</organism>
<reference evidence="2" key="1">
    <citation type="journal article" date="2014" name="Genome Announc.">
        <title>Draft genome sequence of Weissella oryzae SG25T, isolated from fermented rice grains.</title>
        <authorList>
            <person name="Tanizawa Y."/>
            <person name="Fujisawa T."/>
            <person name="Mochizuki T."/>
            <person name="Kaminuma E."/>
            <person name="Suzuki Y."/>
            <person name="Nakamura Y."/>
            <person name="Tohno M."/>
        </authorList>
    </citation>
    <scope>NUCLEOTIDE SEQUENCE [LARGE SCALE GENOMIC DNA]</scope>
    <source>
        <strain evidence="2">DSM 25784 / JCM 18191 / LMG 30913 / SG25</strain>
    </source>
</reference>
<accession>A0A069D277</accession>
<dbReference type="RefSeq" id="WP_027699478.1">
    <property type="nucleotide sequence ID" value="NZ_DF820493.1"/>
</dbReference>
<keyword evidence="2" id="KW-1185">Reference proteome</keyword>
<evidence type="ECO:0008006" key="3">
    <source>
        <dbReference type="Google" id="ProtNLM"/>
    </source>
</evidence>
<sequence length="147" mass="16154">MVKSKFLSMQQYLQQLTGLVQETEKAGEHVAPFFEKLDAAIKADSLSEMPAAEFKEIAAEFDDVVELYQTTSQQMAALKAPARLLGSHASLTKVFTQYTAATEMMAAALDVKDQTVDMSAFNQSEADQDALISKFYGQVQRLMSTGV</sequence>
<evidence type="ECO:0000313" key="1">
    <source>
        <dbReference type="EMBL" id="GAK31511.1"/>
    </source>
</evidence>
<dbReference type="AlphaFoldDB" id="A0A069D277"/>
<dbReference type="OrthoDB" id="2146076at2"/>
<dbReference type="Proteomes" id="UP000030643">
    <property type="component" value="Unassembled WGS sequence"/>
</dbReference>
<dbReference type="STRING" id="1329250.WOSG25_100800"/>